<dbReference type="AlphaFoldDB" id="A0AAE1BXU4"/>
<keyword evidence="3" id="KW-1185">Reference proteome</keyword>
<evidence type="ECO:0000313" key="3">
    <source>
        <dbReference type="Proteomes" id="UP001286313"/>
    </source>
</evidence>
<feature type="compositionally biased region" description="Gly residues" evidence="1">
    <location>
        <begin position="41"/>
        <end position="53"/>
    </location>
</feature>
<name>A0AAE1BXU4_PETCI</name>
<evidence type="ECO:0000256" key="1">
    <source>
        <dbReference type="SAM" id="MobiDB-lite"/>
    </source>
</evidence>
<protein>
    <submittedName>
        <fullName evidence="2">Uncharacterized protein</fullName>
    </submittedName>
</protein>
<accession>A0AAE1BXU4</accession>
<reference evidence="2" key="1">
    <citation type="submission" date="2023-10" db="EMBL/GenBank/DDBJ databases">
        <title>Genome assemblies of two species of porcelain crab, Petrolisthes cinctipes and Petrolisthes manimaculis (Anomura: Porcellanidae).</title>
        <authorList>
            <person name="Angst P."/>
        </authorList>
    </citation>
    <scope>NUCLEOTIDE SEQUENCE</scope>
    <source>
        <strain evidence="2">PB745_01</strain>
        <tissue evidence="2">Gill</tissue>
    </source>
</reference>
<dbReference type="EMBL" id="JAWQEG010005166">
    <property type="protein sequence ID" value="KAK3858935.1"/>
    <property type="molecule type" value="Genomic_DNA"/>
</dbReference>
<organism evidence="2 3">
    <name type="scientific">Petrolisthes cinctipes</name>
    <name type="common">Flat porcelain crab</name>
    <dbReference type="NCBI Taxonomy" id="88211"/>
    <lineage>
        <taxon>Eukaryota</taxon>
        <taxon>Metazoa</taxon>
        <taxon>Ecdysozoa</taxon>
        <taxon>Arthropoda</taxon>
        <taxon>Crustacea</taxon>
        <taxon>Multicrustacea</taxon>
        <taxon>Malacostraca</taxon>
        <taxon>Eumalacostraca</taxon>
        <taxon>Eucarida</taxon>
        <taxon>Decapoda</taxon>
        <taxon>Pleocyemata</taxon>
        <taxon>Anomura</taxon>
        <taxon>Galatheoidea</taxon>
        <taxon>Porcellanidae</taxon>
        <taxon>Petrolisthes</taxon>
    </lineage>
</organism>
<sequence length="272" mass="29979">MTLEFERQLEAKVSEYLTSAWLPEGELTKATRNYQRLQQRQGGGGGGGGGGGQHRVTSRHRQGRMRFPPCTPSDDDDVGNYGFNSFSFLTFLLLTFNGVLSAVNNINNNNNNNNANSQNTVQVNTDAVNSNSDSSNKVTVIIPPIIGRRRRRWGRRSSDDRDTEEVAAAGLVTKVLQRATREAVVTGDECEGALWCNLMVDVAREARVTVLLHMSSSFITSKVPLHLPHTFNSTSSIPLHILHSLSPNITSIIPLHLASCHSLFPHCHRHSP</sequence>
<dbReference type="Proteomes" id="UP001286313">
    <property type="component" value="Unassembled WGS sequence"/>
</dbReference>
<comment type="caution">
    <text evidence="2">The sequence shown here is derived from an EMBL/GenBank/DDBJ whole genome shotgun (WGS) entry which is preliminary data.</text>
</comment>
<evidence type="ECO:0000313" key="2">
    <source>
        <dbReference type="EMBL" id="KAK3858935.1"/>
    </source>
</evidence>
<proteinExistence type="predicted"/>
<feature type="region of interest" description="Disordered" evidence="1">
    <location>
        <begin position="38"/>
        <end position="73"/>
    </location>
</feature>
<gene>
    <name evidence="2" type="ORF">Pcinc_034910</name>
</gene>